<comment type="caution">
    <text evidence="6">The sequence shown here is derived from an EMBL/GenBank/DDBJ whole genome shotgun (WGS) entry which is preliminary data.</text>
</comment>
<reference evidence="7" key="1">
    <citation type="submission" date="2017-09" db="EMBL/GenBank/DDBJ databases">
        <title>Depth-based differentiation of microbial function through sediment-hosted aquifers and enrichment of novel symbionts in the deep terrestrial subsurface.</title>
        <authorList>
            <person name="Probst A.J."/>
            <person name="Ladd B."/>
            <person name="Jarett J.K."/>
            <person name="Geller-Mcgrath D.E."/>
            <person name="Sieber C.M.K."/>
            <person name="Emerson J.B."/>
            <person name="Anantharaman K."/>
            <person name="Thomas B.C."/>
            <person name="Malmstrom R."/>
            <person name="Stieglmeier M."/>
            <person name="Klingl A."/>
            <person name="Woyke T."/>
            <person name="Ryan C.M."/>
            <person name="Banfield J.F."/>
        </authorList>
    </citation>
    <scope>NUCLEOTIDE SEQUENCE [LARGE SCALE GENOMIC DNA]</scope>
</reference>
<dbReference type="PANTHER" id="PTHR42798">
    <property type="entry name" value="LIPOPROTEIN-RELEASING SYSTEM ATP-BINDING PROTEIN LOLD"/>
    <property type="match status" value="1"/>
</dbReference>
<feature type="domain" description="ABC transporter" evidence="5">
    <location>
        <begin position="10"/>
        <end position="244"/>
    </location>
</feature>
<dbReference type="SMART" id="SM00382">
    <property type="entry name" value="AAA"/>
    <property type="match status" value="1"/>
</dbReference>
<dbReference type="EMBL" id="PFBW01000004">
    <property type="protein sequence ID" value="PIR77879.1"/>
    <property type="molecule type" value="Genomic_DNA"/>
</dbReference>
<evidence type="ECO:0000256" key="1">
    <source>
        <dbReference type="ARBA" id="ARBA00005417"/>
    </source>
</evidence>
<comment type="similarity">
    <text evidence="1">Belongs to the ABC transporter superfamily.</text>
</comment>
<dbReference type="InterPro" id="IPR017911">
    <property type="entry name" value="MacB-like_ATP-bd"/>
</dbReference>
<dbReference type="GO" id="GO:0098796">
    <property type="term" value="C:membrane protein complex"/>
    <property type="evidence" value="ECO:0007669"/>
    <property type="project" value="UniProtKB-ARBA"/>
</dbReference>
<dbReference type="InterPro" id="IPR017871">
    <property type="entry name" value="ABC_transporter-like_CS"/>
</dbReference>
<keyword evidence="2" id="KW-0813">Transport</keyword>
<keyword evidence="4 6" id="KW-0067">ATP-binding</keyword>
<proteinExistence type="inferred from homology"/>
<dbReference type="PANTHER" id="PTHR42798:SF6">
    <property type="entry name" value="CELL DIVISION ATP-BINDING PROTEIN FTSE"/>
    <property type="match status" value="1"/>
</dbReference>
<evidence type="ECO:0000313" key="6">
    <source>
        <dbReference type="EMBL" id="PIR77879.1"/>
    </source>
</evidence>
<dbReference type="SUPFAM" id="SSF52540">
    <property type="entry name" value="P-loop containing nucleoside triphosphate hydrolases"/>
    <property type="match status" value="1"/>
</dbReference>
<protein>
    <submittedName>
        <fullName evidence="6">Macrolide ABC transporter ATP-binding protein</fullName>
    </submittedName>
</protein>
<dbReference type="Proteomes" id="UP000228528">
    <property type="component" value="Unassembled WGS sequence"/>
</dbReference>
<dbReference type="FunFam" id="3.40.50.300:FF:000032">
    <property type="entry name" value="Export ABC transporter ATP-binding protein"/>
    <property type="match status" value="1"/>
</dbReference>
<dbReference type="PROSITE" id="PS00211">
    <property type="entry name" value="ABC_TRANSPORTER_1"/>
    <property type="match status" value="1"/>
</dbReference>
<dbReference type="InterPro" id="IPR027417">
    <property type="entry name" value="P-loop_NTPase"/>
</dbReference>
<sequence length="244" mass="26863">MKKEHESLLIDAKGITKEYLTGDIATSVLHGIDFQVHSGEFVAIMGPSGSGKSTFMHILSFLDTSTEGTYYFQGEDVSQLSSDELAQRRNKSIGFVFQSFNLLPRTSVLDNVSLPLLYARGKTTSDAAVKKAVDAVGLTPRAHNLSNQLSGGEKQRVAIARAIVNDPDVIFADEPTGNLDSKSGNQILRILQDLNKQGRTIIMVTHEQDTADHAKRIIRIRDGVIESDKQVTKRRFATDGELYK</sequence>
<organism evidence="6 7">
    <name type="scientific">Candidatus Magasanikbacteria bacterium CG10_big_fil_rev_8_21_14_0_10_38_6</name>
    <dbReference type="NCBI Taxonomy" id="1974647"/>
    <lineage>
        <taxon>Bacteria</taxon>
        <taxon>Candidatus Magasanikiibacteriota</taxon>
    </lineage>
</organism>
<evidence type="ECO:0000256" key="4">
    <source>
        <dbReference type="ARBA" id="ARBA00022840"/>
    </source>
</evidence>
<dbReference type="PROSITE" id="PS50893">
    <property type="entry name" value="ABC_TRANSPORTER_2"/>
    <property type="match status" value="1"/>
</dbReference>
<gene>
    <name evidence="6" type="ORF">COU30_00090</name>
</gene>
<dbReference type="Gene3D" id="3.40.50.300">
    <property type="entry name" value="P-loop containing nucleotide triphosphate hydrolases"/>
    <property type="match status" value="1"/>
</dbReference>
<dbReference type="GO" id="GO:0016887">
    <property type="term" value="F:ATP hydrolysis activity"/>
    <property type="evidence" value="ECO:0007669"/>
    <property type="project" value="InterPro"/>
</dbReference>
<dbReference type="InterPro" id="IPR003439">
    <property type="entry name" value="ABC_transporter-like_ATP-bd"/>
</dbReference>
<dbReference type="InterPro" id="IPR003593">
    <property type="entry name" value="AAA+_ATPase"/>
</dbReference>
<evidence type="ECO:0000313" key="7">
    <source>
        <dbReference type="Proteomes" id="UP000228528"/>
    </source>
</evidence>
<dbReference type="AlphaFoldDB" id="A0A2M6P2Z1"/>
<dbReference type="Pfam" id="PF00005">
    <property type="entry name" value="ABC_tran"/>
    <property type="match status" value="1"/>
</dbReference>
<evidence type="ECO:0000256" key="2">
    <source>
        <dbReference type="ARBA" id="ARBA00022448"/>
    </source>
</evidence>
<keyword evidence="3" id="KW-0547">Nucleotide-binding</keyword>
<evidence type="ECO:0000256" key="3">
    <source>
        <dbReference type="ARBA" id="ARBA00022741"/>
    </source>
</evidence>
<dbReference type="CDD" id="cd03255">
    <property type="entry name" value="ABC_MJ0796_LolCDE_FtsE"/>
    <property type="match status" value="1"/>
</dbReference>
<name>A0A2M6P2Z1_9BACT</name>
<evidence type="ECO:0000259" key="5">
    <source>
        <dbReference type="PROSITE" id="PS50893"/>
    </source>
</evidence>
<accession>A0A2M6P2Z1</accession>
<dbReference type="GO" id="GO:0005524">
    <property type="term" value="F:ATP binding"/>
    <property type="evidence" value="ECO:0007669"/>
    <property type="project" value="UniProtKB-KW"/>
</dbReference>
<dbReference type="GO" id="GO:0022857">
    <property type="term" value="F:transmembrane transporter activity"/>
    <property type="evidence" value="ECO:0007669"/>
    <property type="project" value="UniProtKB-ARBA"/>
</dbReference>